<dbReference type="Gene3D" id="1.20.1250.20">
    <property type="entry name" value="MFS general substrate transporter like domains"/>
    <property type="match status" value="2"/>
</dbReference>
<feature type="transmembrane region" description="Helical" evidence="7">
    <location>
        <begin position="104"/>
        <end position="124"/>
    </location>
</feature>
<feature type="transmembrane region" description="Helical" evidence="7">
    <location>
        <begin position="229"/>
        <end position="246"/>
    </location>
</feature>
<sequence>MDIAPKRTHHRVTFTVITVGVAAFALLQSLVIPVLPTIQVSLGTTQTDVTWVLTAYLLSASVFTPIMGRLGDMYGKKLLFVVALAALGIGSLLAALAASLSVMVVARVIQGVGGGVLPLAFGIIRDEFPEKKVPGAVGMVAALTSLGAGLGVVLAGPIVDVLTYHWLFWIPLIMTTIAGVAAYVFIPESKGRARGRVNWVTALLLSAWLVALLLGVSQAPKWGWRSLEVVGLLVTATFFLVVWIVAEARSANPLIDMKMMRMRTVWAANLVALMMGIGMYAGFGFLPQFVQTPTSAGYGFGASVSESGLMMLPNSVLMFILGLGAGRLSARFGSKNLLTVGTLVSAAGYFLVAFRHSSETDIFAAMCLSGIGMGLAFSAMANVVVAAVPPHQTGVASGMNANIRTIGGSLGAAFMGTVVTAGATPSGLPKESGYTHGFIMLGVAVCLGAVATLFIPSVKRGGAALDATADLAHAELAMVAGGTLSGDKSE</sequence>
<evidence type="ECO:0000256" key="6">
    <source>
        <dbReference type="ARBA" id="ARBA00023136"/>
    </source>
</evidence>
<dbReference type="GO" id="GO:0005886">
    <property type="term" value="C:plasma membrane"/>
    <property type="evidence" value="ECO:0007669"/>
    <property type="project" value="UniProtKB-SubCell"/>
</dbReference>
<feature type="transmembrane region" description="Helical" evidence="7">
    <location>
        <begin position="362"/>
        <end position="388"/>
    </location>
</feature>
<evidence type="ECO:0000256" key="1">
    <source>
        <dbReference type="ARBA" id="ARBA00004651"/>
    </source>
</evidence>
<feature type="domain" description="Major facilitator superfamily (MFS) profile" evidence="8">
    <location>
        <begin position="13"/>
        <end position="460"/>
    </location>
</feature>
<feature type="transmembrane region" description="Helical" evidence="7">
    <location>
        <begin position="434"/>
        <end position="455"/>
    </location>
</feature>
<evidence type="ECO:0000256" key="4">
    <source>
        <dbReference type="ARBA" id="ARBA00022692"/>
    </source>
</evidence>
<dbReference type="SUPFAM" id="SSF103473">
    <property type="entry name" value="MFS general substrate transporter"/>
    <property type="match status" value="2"/>
</dbReference>
<dbReference type="Pfam" id="PF07690">
    <property type="entry name" value="MFS_1"/>
    <property type="match status" value="1"/>
</dbReference>
<comment type="subcellular location">
    <subcellularLocation>
        <location evidence="1">Cell membrane</location>
        <topology evidence="1">Multi-pass membrane protein</topology>
    </subcellularLocation>
</comment>
<dbReference type="EMBL" id="PEBD01000004">
    <property type="protein sequence ID" value="PHV68252.1"/>
    <property type="molecule type" value="Genomic_DNA"/>
</dbReference>
<feature type="transmembrane region" description="Helical" evidence="7">
    <location>
        <begin position="337"/>
        <end position="356"/>
    </location>
</feature>
<feature type="transmembrane region" description="Helical" evidence="7">
    <location>
        <begin position="12"/>
        <end position="31"/>
    </location>
</feature>
<dbReference type="PANTHER" id="PTHR42718:SF46">
    <property type="entry name" value="BLR6921 PROTEIN"/>
    <property type="match status" value="1"/>
</dbReference>
<feature type="transmembrane region" description="Helical" evidence="7">
    <location>
        <begin position="78"/>
        <end position="98"/>
    </location>
</feature>
<feature type="transmembrane region" description="Helical" evidence="7">
    <location>
        <begin position="266"/>
        <end position="287"/>
    </location>
</feature>
<evidence type="ECO:0000256" key="3">
    <source>
        <dbReference type="ARBA" id="ARBA00022475"/>
    </source>
</evidence>
<organism evidence="9 10">
    <name type="scientific">Williamsia marianensis</name>
    <dbReference type="NCBI Taxonomy" id="85044"/>
    <lineage>
        <taxon>Bacteria</taxon>
        <taxon>Bacillati</taxon>
        <taxon>Actinomycetota</taxon>
        <taxon>Actinomycetes</taxon>
        <taxon>Mycobacteriales</taxon>
        <taxon>Nocardiaceae</taxon>
        <taxon>Williamsia</taxon>
    </lineage>
</organism>
<reference evidence="9 10" key="1">
    <citation type="submission" date="2017-10" db="EMBL/GenBank/DDBJ databases">
        <title>The draft genome sequence of Williamsia sp. BULT 1.1 isolated from the semi-arid grassland soils from South Africa.</title>
        <authorList>
            <person name="Kabwe M.H."/>
            <person name="Govender N."/>
            <person name="Mutseka Lunga P."/>
            <person name="Vikram S."/>
            <person name="Makhalanyane T.P."/>
        </authorList>
    </citation>
    <scope>NUCLEOTIDE SEQUENCE [LARGE SCALE GENOMIC DNA]</scope>
    <source>
        <strain evidence="9 10">BULT 1.1</strain>
    </source>
</reference>
<dbReference type="PANTHER" id="PTHR42718">
    <property type="entry name" value="MAJOR FACILITATOR SUPERFAMILY MULTIDRUG TRANSPORTER MFSC"/>
    <property type="match status" value="1"/>
</dbReference>
<name>A0A2G3PT73_WILMA</name>
<dbReference type="Proteomes" id="UP000225108">
    <property type="component" value="Unassembled WGS sequence"/>
</dbReference>
<dbReference type="PROSITE" id="PS50850">
    <property type="entry name" value="MFS"/>
    <property type="match status" value="1"/>
</dbReference>
<dbReference type="RefSeq" id="WP_099381402.1">
    <property type="nucleotide sequence ID" value="NZ_PEBD01000004.1"/>
</dbReference>
<evidence type="ECO:0000259" key="8">
    <source>
        <dbReference type="PROSITE" id="PS50850"/>
    </source>
</evidence>
<dbReference type="InterPro" id="IPR020846">
    <property type="entry name" value="MFS_dom"/>
</dbReference>
<evidence type="ECO:0000256" key="2">
    <source>
        <dbReference type="ARBA" id="ARBA00022448"/>
    </source>
</evidence>
<feature type="transmembrane region" description="Helical" evidence="7">
    <location>
        <begin position="164"/>
        <end position="185"/>
    </location>
</feature>
<keyword evidence="2" id="KW-0813">Transport</keyword>
<protein>
    <submittedName>
        <fullName evidence="9">MFS transporter</fullName>
    </submittedName>
</protein>
<comment type="caution">
    <text evidence="9">The sequence shown here is derived from an EMBL/GenBank/DDBJ whole genome shotgun (WGS) entry which is preliminary data.</text>
</comment>
<dbReference type="GO" id="GO:0022857">
    <property type="term" value="F:transmembrane transporter activity"/>
    <property type="evidence" value="ECO:0007669"/>
    <property type="project" value="InterPro"/>
</dbReference>
<feature type="transmembrane region" description="Helical" evidence="7">
    <location>
        <begin position="136"/>
        <end position="158"/>
    </location>
</feature>
<keyword evidence="6 7" id="KW-0472">Membrane</keyword>
<evidence type="ECO:0000256" key="5">
    <source>
        <dbReference type="ARBA" id="ARBA00022989"/>
    </source>
</evidence>
<evidence type="ECO:0000313" key="9">
    <source>
        <dbReference type="EMBL" id="PHV68252.1"/>
    </source>
</evidence>
<feature type="transmembrane region" description="Helical" evidence="7">
    <location>
        <begin position="197"/>
        <end position="217"/>
    </location>
</feature>
<dbReference type="InterPro" id="IPR011701">
    <property type="entry name" value="MFS"/>
</dbReference>
<dbReference type="InterPro" id="IPR036259">
    <property type="entry name" value="MFS_trans_sf"/>
</dbReference>
<keyword evidence="4 7" id="KW-0812">Transmembrane</keyword>
<evidence type="ECO:0000313" key="10">
    <source>
        <dbReference type="Proteomes" id="UP000225108"/>
    </source>
</evidence>
<evidence type="ECO:0000256" key="7">
    <source>
        <dbReference type="SAM" id="Phobius"/>
    </source>
</evidence>
<keyword evidence="3" id="KW-1003">Cell membrane</keyword>
<keyword evidence="5 7" id="KW-1133">Transmembrane helix</keyword>
<feature type="transmembrane region" description="Helical" evidence="7">
    <location>
        <begin position="409"/>
        <end position="428"/>
    </location>
</feature>
<accession>A0A2G3PT73</accession>
<proteinExistence type="predicted"/>
<feature type="transmembrane region" description="Helical" evidence="7">
    <location>
        <begin position="51"/>
        <end position="71"/>
    </location>
</feature>
<dbReference type="CDD" id="cd17504">
    <property type="entry name" value="MFS_MMR_MDR_like"/>
    <property type="match status" value="1"/>
</dbReference>
<dbReference type="AlphaFoldDB" id="A0A2G3PT73"/>
<feature type="transmembrane region" description="Helical" evidence="7">
    <location>
        <begin position="307"/>
        <end position="325"/>
    </location>
</feature>
<gene>
    <name evidence="9" type="ORF">CSW57_03130</name>
</gene>